<name>A0A4Y7PEM2_9AGAM</name>
<gene>
    <name evidence="2" type="ORF">BD410DRAFT_810272</name>
</gene>
<dbReference type="EMBL" id="ML170469">
    <property type="protein sequence ID" value="TDL13765.1"/>
    <property type="molecule type" value="Genomic_DNA"/>
</dbReference>
<feature type="non-terminal residue" evidence="2">
    <location>
        <position position="218"/>
    </location>
</feature>
<sequence length="218" mass="24648">MEVLPVKRPRCLSVNFLHRHHKDLAIANHSTNPKFNNNFYQTEMAPKMSTKASNASDIKVPAPARMVGGKRTTNARGGNGGKRIVEVVVPTAQSVNRQKQMQKTSALKAKSFVDDEAEHVEDGDVSNSGGEEDMEDVEEEEEKKEKEITILFNIWSETPINFHARLARRNTFTAKLEEQFHNIKNNICTPEAARNSIRPLIHNYNPNNFPWGRIGVNM</sequence>
<evidence type="ECO:0000313" key="3">
    <source>
        <dbReference type="Proteomes" id="UP000294933"/>
    </source>
</evidence>
<accession>A0A4Y7PEM2</accession>
<dbReference type="AlphaFoldDB" id="A0A4Y7PEM2"/>
<proteinExistence type="predicted"/>
<evidence type="ECO:0000313" key="2">
    <source>
        <dbReference type="EMBL" id="TDL13765.1"/>
    </source>
</evidence>
<keyword evidence="3" id="KW-1185">Reference proteome</keyword>
<organism evidence="2 3">
    <name type="scientific">Rickenella mellea</name>
    <dbReference type="NCBI Taxonomy" id="50990"/>
    <lineage>
        <taxon>Eukaryota</taxon>
        <taxon>Fungi</taxon>
        <taxon>Dikarya</taxon>
        <taxon>Basidiomycota</taxon>
        <taxon>Agaricomycotina</taxon>
        <taxon>Agaricomycetes</taxon>
        <taxon>Hymenochaetales</taxon>
        <taxon>Rickenellaceae</taxon>
        <taxon>Rickenella</taxon>
    </lineage>
</organism>
<dbReference type="VEuPathDB" id="FungiDB:BD410DRAFT_810272"/>
<evidence type="ECO:0000256" key="1">
    <source>
        <dbReference type="SAM" id="MobiDB-lite"/>
    </source>
</evidence>
<protein>
    <submittedName>
        <fullName evidence="2">Uncharacterized protein</fullName>
    </submittedName>
</protein>
<reference evidence="2 3" key="1">
    <citation type="submission" date="2018-06" db="EMBL/GenBank/DDBJ databases">
        <title>A transcriptomic atlas of mushroom development highlights an independent origin of complex multicellularity.</title>
        <authorList>
            <consortium name="DOE Joint Genome Institute"/>
            <person name="Krizsan K."/>
            <person name="Almasi E."/>
            <person name="Merenyi Z."/>
            <person name="Sahu N."/>
            <person name="Viragh M."/>
            <person name="Koszo T."/>
            <person name="Mondo S."/>
            <person name="Kiss B."/>
            <person name="Balint B."/>
            <person name="Kues U."/>
            <person name="Barry K."/>
            <person name="Hegedus J.C."/>
            <person name="Henrissat B."/>
            <person name="Johnson J."/>
            <person name="Lipzen A."/>
            <person name="Ohm R."/>
            <person name="Nagy I."/>
            <person name="Pangilinan J."/>
            <person name="Yan J."/>
            <person name="Xiong Y."/>
            <person name="Grigoriev I.V."/>
            <person name="Hibbett D.S."/>
            <person name="Nagy L.G."/>
        </authorList>
    </citation>
    <scope>NUCLEOTIDE SEQUENCE [LARGE SCALE GENOMIC DNA]</scope>
    <source>
        <strain evidence="2 3">SZMC22713</strain>
    </source>
</reference>
<feature type="region of interest" description="Disordered" evidence="1">
    <location>
        <begin position="114"/>
        <end position="139"/>
    </location>
</feature>
<dbReference type="Proteomes" id="UP000294933">
    <property type="component" value="Unassembled WGS sequence"/>
</dbReference>